<evidence type="ECO:0000313" key="1">
    <source>
        <dbReference type="EMBL" id="TDD62052.1"/>
    </source>
</evidence>
<dbReference type="RefSeq" id="WP_132165994.1">
    <property type="nucleotide sequence ID" value="NZ_SMKX01000009.1"/>
</dbReference>
<protein>
    <submittedName>
        <fullName evidence="1">Uncharacterized protein</fullName>
    </submittedName>
</protein>
<keyword evidence="2" id="KW-1185">Reference proteome</keyword>
<dbReference type="EMBL" id="SMKX01000009">
    <property type="protein sequence ID" value="TDD62052.1"/>
    <property type="molecule type" value="Genomic_DNA"/>
</dbReference>
<organism evidence="1 2">
    <name type="scientific">Kribbella antibiotica</name>
    <dbReference type="NCBI Taxonomy" id="190195"/>
    <lineage>
        <taxon>Bacteria</taxon>
        <taxon>Bacillati</taxon>
        <taxon>Actinomycetota</taxon>
        <taxon>Actinomycetes</taxon>
        <taxon>Propionibacteriales</taxon>
        <taxon>Kribbellaceae</taxon>
        <taxon>Kribbella</taxon>
    </lineage>
</organism>
<accession>A0A4R4ZXZ1</accession>
<dbReference type="Proteomes" id="UP000295124">
    <property type="component" value="Unassembled WGS sequence"/>
</dbReference>
<evidence type="ECO:0000313" key="2">
    <source>
        <dbReference type="Proteomes" id="UP000295124"/>
    </source>
</evidence>
<sequence>MSATEELLPRLPDIHEIRPRGPEDDAVFADIKAVLERHGALNRFGVTLLHQHFEIAQDESLVEHIDVENRTLVIRPMRDEEYATVVETSWRLDAPSGMASCETKCVKEKDIDGNEYHNKPHYTVK</sequence>
<proteinExistence type="predicted"/>
<dbReference type="AlphaFoldDB" id="A0A4R4ZXZ1"/>
<reference evidence="1 2" key="1">
    <citation type="submission" date="2019-03" db="EMBL/GenBank/DDBJ databases">
        <title>Draft genome sequences of novel Actinobacteria.</title>
        <authorList>
            <person name="Sahin N."/>
            <person name="Ay H."/>
            <person name="Saygin H."/>
        </authorList>
    </citation>
    <scope>NUCLEOTIDE SEQUENCE [LARGE SCALE GENOMIC DNA]</scope>
    <source>
        <strain evidence="1 2">JCM 13523</strain>
    </source>
</reference>
<name>A0A4R4ZXZ1_9ACTN</name>
<gene>
    <name evidence="1" type="ORF">E1263_05420</name>
</gene>
<dbReference type="OrthoDB" id="4272688at2"/>
<comment type="caution">
    <text evidence="1">The sequence shown here is derived from an EMBL/GenBank/DDBJ whole genome shotgun (WGS) entry which is preliminary data.</text>
</comment>